<gene>
    <name evidence="2" type="ORF">QBC46DRAFT_355417</name>
</gene>
<dbReference type="EMBL" id="MU853819">
    <property type="protein sequence ID" value="KAK3938960.1"/>
    <property type="molecule type" value="Genomic_DNA"/>
</dbReference>
<organism evidence="2 3">
    <name type="scientific">Diplogelasinospora grovesii</name>
    <dbReference type="NCBI Taxonomy" id="303347"/>
    <lineage>
        <taxon>Eukaryota</taxon>
        <taxon>Fungi</taxon>
        <taxon>Dikarya</taxon>
        <taxon>Ascomycota</taxon>
        <taxon>Pezizomycotina</taxon>
        <taxon>Sordariomycetes</taxon>
        <taxon>Sordariomycetidae</taxon>
        <taxon>Sordariales</taxon>
        <taxon>Diplogelasinosporaceae</taxon>
        <taxon>Diplogelasinospora</taxon>
    </lineage>
</organism>
<evidence type="ECO:0000313" key="2">
    <source>
        <dbReference type="EMBL" id="KAK3938960.1"/>
    </source>
</evidence>
<protein>
    <submittedName>
        <fullName evidence="2">Uncharacterized protein</fullName>
    </submittedName>
</protein>
<dbReference type="AlphaFoldDB" id="A0AAN6S3D0"/>
<dbReference type="Proteomes" id="UP001303473">
    <property type="component" value="Unassembled WGS sequence"/>
</dbReference>
<reference evidence="3" key="1">
    <citation type="journal article" date="2023" name="Mol. Phylogenet. Evol.">
        <title>Genome-scale phylogeny and comparative genomics of the fungal order Sordariales.</title>
        <authorList>
            <person name="Hensen N."/>
            <person name="Bonometti L."/>
            <person name="Westerberg I."/>
            <person name="Brannstrom I.O."/>
            <person name="Guillou S."/>
            <person name="Cros-Aarteil S."/>
            <person name="Calhoun S."/>
            <person name="Haridas S."/>
            <person name="Kuo A."/>
            <person name="Mondo S."/>
            <person name="Pangilinan J."/>
            <person name="Riley R."/>
            <person name="LaButti K."/>
            <person name="Andreopoulos B."/>
            <person name="Lipzen A."/>
            <person name="Chen C."/>
            <person name="Yan M."/>
            <person name="Daum C."/>
            <person name="Ng V."/>
            <person name="Clum A."/>
            <person name="Steindorff A."/>
            <person name="Ohm R.A."/>
            <person name="Martin F."/>
            <person name="Silar P."/>
            <person name="Natvig D.O."/>
            <person name="Lalanne C."/>
            <person name="Gautier V."/>
            <person name="Ament-Velasquez S.L."/>
            <person name="Kruys A."/>
            <person name="Hutchinson M.I."/>
            <person name="Powell A.J."/>
            <person name="Barry K."/>
            <person name="Miller A.N."/>
            <person name="Grigoriev I.V."/>
            <person name="Debuchy R."/>
            <person name="Gladieux P."/>
            <person name="Hiltunen Thoren M."/>
            <person name="Johannesson H."/>
        </authorList>
    </citation>
    <scope>NUCLEOTIDE SEQUENCE [LARGE SCALE GENOMIC DNA]</scope>
    <source>
        <strain evidence="3">CBS 340.73</strain>
    </source>
</reference>
<evidence type="ECO:0000313" key="3">
    <source>
        <dbReference type="Proteomes" id="UP001303473"/>
    </source>
</evidence>
<feature type="compositionally biased region" description="Polar residues" evidence="1">
    <location>
        <begin position="140"/>
        <end position="156"/>
    </location>
</feature>
<sequence>MPTEERFREAYEALMNARDTGERTSTLNTYFPNHEDLHAFCDYTKARYDELCPPTLSRNEFVEKVDSQNLLQKSILHEFTQSMELEIRPWIPIGFDKHHLYRLVPEPYGLQPQSVALPEDCDYATLLPECILGLNSTVQPKEPTVPTSRRQANLSEESVRTAESDDDAPGFVFFQLGELEAAPYPQKDDAEGWPCVDGVFQGDDYDWKPTGFYLVAKLNPFGSADGIYAIYNMFPEDEFTGTRDQITHDKWGLLPTVSTEVETQFSCARIGRRLGDLGENHRMVWEEQIEHPVELVCAVRNRIGAMRVTVDDSDRVK</sequence>
<feature type="region of interest" description="Disordered" evidence="1">
    <location>
        <begin position="140"/>
        <end position="163"/>
    </location>
</feature>
<proteinExistence type="predicted"/>
<keyword evidence="3" id="KW-1185">Reference proteome</keyword>
<comment type="caution">
    <text evidence="2">The sequence shown here is derived from an EMBL/GenBank/DDBJ whole genome shotgun (WGS) entry which is preliminary data.</text>
</comment>
<accession>A0AAN6S3D0</accession>
<evidence type="ECO:0000256" key="1">
    <source>
        <dbReference type="SAM" id="MobiDB-lite"/>
    </source>
</evidence>
<name>A0AAN6S3D0_9PEZI</name>